<dbReference type="AlphaFoldDB" id="E0XPF3"/>
<dbReference type="Pfam" id="PF00576">
    <property type="entry name" value="Transthyretin"/>
    <property type="match status" value="1"/>
</dbReference>
<protein>
    <recommendedName>
        <fullName evidence="1">Transthyretin/hydroxyisourate hydrolase domain-containing protein</fullName>
    </recommendedName>
</protein>
<organism evidence="2">
    <name type="scientific">uncultured bacterium HF0070_11A08</name>
    <dbReference type="NCBI Taxonomy" id="710812"/>
    <lineage>
        <taxon>Bacteria</taxon>
        <taxon>environmental samples</taxon>
    </lineage>
</organism>
<name>E0XPF3_9BACT</name>
<evidence type="ECO:0000259" key="1">
    <source>
        <dbReference type="Pfam" id="PF00576"/>
    </source>
</evidence>
<accession>E0XPF3</accession>
<dbReference type="InterPro" id="IPR036817">
    <property type="entry name" value="Transthyretin/HIU_hydrolase_sf"/>
</dbReference>
<dbReference type="EMBL" id="GU474834">
    <property type="protein sequence ID" value="ADI16294.1"/>
    <property type="molecule type" value="Genomic_DNA"/>
</dbReference>
<evidence type="ECO:0000313" key="2">
    <source>
        <dbReference type="EMBL" id="ADI16294.1"/>
    </source>
</evidence>
<proteinExistence type="predicted"/>
<dbReference type="SUPFAM" id="SSF49472">
    <property type="entry name" value="Transthyretin (synonym: prealbumin)"/>
    <property type="match status" value="1"/>
</dbReference>
<dbReference type="Gene3D" id="2.60.40.180">
    <property type="entry name" value="Transthyretin/hydroxyisourate hydrolase domain"/>
    <property type="match status" value="1"/>
</dbReference>
<feature type="domain" description="Transthyretin/hydroxyisourate hydrolase" evidence="1">
    <location>
        <begin position="14"/>
        <end position="68"/>
    </location>
</feature>
<reference evidence="2" key="1">
    <citation type="journal article" date="2011" name="Environ. Microbiol.">
        <title>Time-series analyses of Monterey Bay coastal microbial picoplankton using a 'genome proxy' microarray.</title>
        <authorList>
            <person name="Rich V.I."/>
            <person name="Pham V.D."/>
            <person name="Eppley J."/>
            <person name="Shi Y."/>
            <person name="DeLong E.F."/>
        </authorList>
    </citation>
    <scope>NUCLEOTIDE SEQUENCE</scope>
</reference>
<sequence length="71" mass="7983">MELGVVLRATIGAGYEMVIASGNYFAGRDIPVTNKQILSEIVIRFFMPDPDGRYHIPIIMSPNSYSCWWSS</sequence>
<dbReference type="InterPro" id="IPR023416">
    <property type="entry name" value="Transthyretin/HIU_hydrolase_d"/>
</dbReference>